<dbReference type="InterPro" id="IPR049052">
    <property type="entry name" value="nSTAND1"/>
</dbReference>
<accession>A0A9W6L4B2</accession>
<evidence type="ECO:0000256" key="1">
    <source>
        <dbReference type="SAM" id="MobiDB-lite"/>
    </source>
</evidence>
<proteinExistence type="predicted"/>
<feature type="domain" description="Novel STAND NTPase 1" evidence="3">
    <location>
        <begin position="195"/>
        <end position="446"/>
    </location>
</feature>
<keyword evidence="2" id="KW-0812">Transmembrane</keyword>
<dbReference type="Proteomes" id="UP001143463">
    <property type="component" value="Unassembled WGS sequence"/>
</dbReference>
<dbReference type="EMBL" id="BSFQ01000018">
    <property type="protein sequence ID" value="GLL12983.1"/>
    <property type="molecule type" value="Genomic_DNA"/>
</dbReference>
<dbReference type="InterPro" id="IPR027417">
    <property type="entry name" value="P-loop_NTPase"/>
</dbReference>
<feature type="region of interest" description="Disordered" evidence="1">
    <location>
        <begin position="521"/>
        <end position="550"/>
    </location>
</feature>
<evidence type="ECO:0000259" key="3">
    <source>
        <dbReference type="Pfam" id="PF20703"/>
    </source>
</evidence>
<evidence type="ECO:0000313" key="4">
    <source>
        <dbReference type="EMBL" id="GLL12983.1"/>
    </source>
</evidence>
<dbReference type="CDD" id="cd00093">
    <property type="entry name" value="HTH_XRE"/>
    <property type="match status" value="1"/>
</dbReference>
<sequence length="550" mass="56380">MPPQPSGDPDAVADRAGLAEQLGRMKDATGLSFRALARRTQESGVPLLPFTTFRDYVQGRSLPSPVRLDALLTAFGVAADDPVRERWRAALRRAAAAPSKPPPGLRPYPGAAPVAGPLFGRSALVAEVVGRVRDARASGGVVVVTAPSGAGTSSLLRAGVRPALGDAVGAAPDADLAALLGEARTVLVDDVHRAAEATALREVLGAVPAGRVVLLGIREDALAALGEPGHDPVRVPGMSAAQLHQVVTGPARAAGFPAADGLAELALGELEVPPGAPSSPPGALPLLALALAAAWERTTAAGGPEITIAHHREAGGVHGAVERTAEAAYAALPPERQALVRPLLLRLVRVPGTAGVADPVRRRIRRFGLTHGLAAGAAAETDATVEALVAARILVAGEGTLELAHDVVLRAWSRLADWVREDRERRPARGTVTDGARIWHDSGRDEGTLLGGRALAGASAFAAAEPAELYPLEHEFLAASREREEAGGPRRTRRLQVAVAVLAVLLVVAMAATAYALTRLPADRSGHGGTPPGDAGVVVAAGAEPRAPSP</sequence>
<evidence type="ECO:0000256" key="2">
    <source>
        <dbReference type="SAM" id="Phobius"/>
    </source>
</evidence>
<protein>
    <recommendedName>
        <fullName evidence="3">Novel STAND NTPase 1 domain-containing protein</fullName>
    </recommendedName>
</protein>
<feature type="domain" description="Novel STAND NTPase 1" evidence="3">
    <location>
        <begin position="115"/>
        <end position="165"/>
    </location>
</feature>
<keyword evidence="5" id="KW-1185">Reference proteome</keyword>
<dbReference type="Pfam" id="PF13560">
    <property type="entry name" value="HTH_31"/>
    <property type="match status" value="1"/>
</dbReference>
<keyword evidence="2" id="KW-0472">Membrane</keyword>
<evidence type="ECO:0000313" key="5">
    <source>
        <dbReference type="Proteomes" id="UP001143463"/>
    </source>
</evidence>
<feature type="transmembrane region" description="Helical" evidence="2">
    <location>
        <begin position="497"/>
        <end position="517"/>
    </location>
</feature>
<reference evidence="4" key="2">
    <citation type="submission" date="2023-01" db="EMBL/GenBank/DDBJ databases">
        <authorList>
            <person name="Sun Q."/>
            <person name="Evtushenko L."/>
        </authorList>
    </citation>
    <scope>NUCLEOTIDE SEQUENCE</scope>
    <source>
        <strain evidence="4">VKM Ac-1069</strain>
    </source>
</reference>
<keyword evidence="2" id="KW-1133">Transmembrane helix</keyword>
<gene>
    <name evidence="4" type="ORF">GCM10017577_41260</name>
</gene>
<feature type="compositionally biased region" description="Low complexity" evidence="1">
    <location>
        <begin position="532"/>
        <end position="550"/>
    </location>
</feature>
<dbReference type="SUPFAM" id="SSF52540">
    <property type="entry name" value="P-loop containing nucleoside triphosphate hydrolases"/>
    <property type="match status" value="1"/>
</dbReference>
<name>A0A9W6L4B2_9PSEU</name>
<organism evidence="4 5">
    <name type="scientific">Pseudonocardia halophobica</name>
    <dbReference type="NCBI Taxonomy" id="29401"/>
    <lineage>
        <taxon>Bacteria</taxon>
        <taxon>Bacillati</taxon>
        <taxon>Actinomycetota</taxon>
        <taxon>Actinomycetes</taxon>
        <taxon>Pseudonocardiales</taxon>
        <taxon>Pseudonocardiaceae</taxon>
        <taxon>Pseudonocardia</taxon>
    </lineage>
</organism>
<dbReference type="Pfam" id="PF20703">
    <property type="entry name" value="nSTAND1"/>
    <property type="match status" value="2"/>
</dbReference>
<comment type="caution">
    <text evidence="4">The sequence shown here is derived from an EMBL/GenBank/DDBJ whole genome shotgun (WGS) entry which is preliminary data.</text>
</comment>
<dbReference type="InterPro" id="IPR001387">
    <property type="entry name" value="Cro/C1-type_HTH"/>
</dbReference>
<dbReference type="AlphaFoldDB" id="A0A9W6L4B2"/>
<dbReference type="RefSeq" id="WP_037043033.1">
    <property type="nucleotide sequence ID" value="NZ_BAAAUZ010000006.1"/>
</dbReference>
<reference evidence="4" key="1">
    <citation type="journal article" date="2014" name="Int. J. Syst. Evol. Microbiol.">
        <title>Complete genome sequence of Corynebacterium casei LMG S-19264T (=DSM 44701T), isolated from a smear-ripened cheese.</title>
        <authorList>
            <consortium name="US DOE Joint Genome Institute (JGI-PGF)"/>
            <person name="Walter F."/>
            <person name="Albersmeier A."/>
            <person name="Kalinowski J."/>
            <person name="Ruckert C."/>
        </authorList>
    </citation>
    <scope>NUCLEOTIDE SEQUENCE</scope>
    <source>
        <strain evidence="4">VKM Ac-1069</strain>
    </source>
</reference>